<evidence type="ECO:0000313" key="1">
    <source>
        <dbReference type="EMBL" id="WQD38819.1"/>
    </source>
</evidence>
<dbReference type="EMBL" id="CP139960">
    <property type="protein sequence ID" value="WQD38819.1"/>
    <property type="molecule type" value="Genomic_DNA"/>
</dbReference>
<accession>A0ABZ0W8G1</accession>
<dbReference type="Pfam" id="PF12875">
    <property type="entry name" value="DUF3826"/>
    <property type="match status" value="1"/>
</dbReference>
<gene>
    <name evidence="1" type="ORF">U0035_01505</name>
</gene>
<reference evidence="1 2" key="1">
    <citation type="submission" date="2023-12" db="EMBL/GenBank/DDBJ databases">
        <title>Genome sequencing and assembly of bacterial species from a model synthetic community.</title>
        <authorList>
            <person name="Hogle S.L."/>
        </authorList>
    </citation>
    <scope>NUCLEOTIDE SEQUENCE [LARGE SCALE GENOMIC DNA]</scope>
    <source>
        <strain evidence="1 2">HAMBI_3031</strain>
    </source>
</reference>
<organism evidence="1 2">
    <name type="scientific">Niabella yanshanensis</name>
    <dbReference type="NCBI Taxonomy" id="577386"/>
    <lineage>
        <taxon>Bacteria</taxon>
        <taxon>Pseudomonadati</taxon>
        <taxon>Bacteroidota</taxon>
        <taxon>Chitinophagia</taxon>
        <taxon>Chitinophagales</taxon>
        <taxon>Chitinophagaceae</taxon>
        <taxon>Niabella</taxon>
    </lineage>
</organism>
<dbReference type="RefSeq" id="WP_114792741.1">
    <property type="nucleotide sequence ID" value="NZ_CP139960.1"/>
</dbReference>
<proteinExistence type="predicted"/>
<dbReference type="Proteomes" id="UP001325680">
    <property type="component" value="Chromosome"/>
</dbReference>
<protein>
    <submittedName>
        <fullName evidence="1">DUF3826 domain-containing protein</fullName>
    </submittedName>
</protein>
<name>A0ABZ0W8G1_9BACT</name>
<keyword evidence="2" id="KW-1185">Reference proteome</keyword>
<evidence type="ECO:0000313" key="2">
    <source>
        <dbReference type="Proteomes" id="UP001325680"/>
    </source>
</evidence>
<dbReference type="InterPro" id="IPR024284">
    <property type="entry name" value="DUF3826"/>
</dbReference>
<sequence>MSSMSGRITLFISIVFITISGQAQSFDSNYISVVNDRAFKIARELNIGDSTKFYIVRDKIARQYINVRVLDEKLEKQISTIKTKTAQSSLLQTELEAVRNEAGKERKAINAAFVQSLSEQLNSQQIDKVKDGLTFGLFHVTYHVFMDMIPSLKKEEEAYIFNSLIEVRDLAMASGSSKLKETLFEECRAKINSYLTTRGYNLKLERKNWYTKTDALVK</sequence>